<evidence type="ECO:0000256" key="10">
    <source>
        <dbReference type="ARBA" id="ARBA00023170"/>
    </source>
</evidence>
<sequence length="978" mass="106209">MSANSALQILVNHCILFILLIISTSQSCLSISCIKSERDSLIDFRGGLTDPRSVLSSWTGSDCCAWHGVGCDNMTGHVVKLDLSNQHATDVNGYEYSLGGEIRPSLLGLKQLTYLDLSWNFFAQTPVPAFFGSLGRMIYLNLSNAGFGGNIPPQIGNITGLQYLDLDNNNGAAVDDVEWLYKLSSLEYLDLNGVDLKNASNWAQVMSTLPSLSVLRLQQCGLVSIPLALPNSYFTSLTILSLRVNNFNSMLPDWLFHINSLIHLDLSLSQFVGAIPDDFISKSSLVVLDLSYNHLQGKLPKTIGNLHNLQQLDLSNNEIGGEIPVTIGNLIMLQNLDLSWNNISGEIPSSIGNLKSLRRLVLTSNHIEGRIPKNMGNLCNLQTLDLSLNSISGSVESFSGCLGAHLVTLTIEGAKLDGHLSDQLLSQFSKLKTLDLNGNLLNGSIPASIGKLLSLTELNLGSNKLSGIIPSSIGQLSELERLDLSSNYFEGVVSEVHFAKLTKLKFLYLSSNLFTFRVSSQWVPPFQALDIRIGSCHLGPDFPAWLRSQTKFSFLDISNAKISDTVPNWFWNLSPPATFLNLSRNQMRGQLPHNALEFGSLQTVDLSSNQFVGPLPRLPSAVEDLLLSNNSFSGPIVLNITETKAGLRALFLSNNVIEGSIPSSICTRLLVNLDLSNNYLSGELPDCWATSPLDTINLANNNLSGAIPVSMGSIYSLKSLHLNNNGFSGEFPSSLNNSASLVVLDLGGNKLSGPIPIWIGESLPSLKVLRLQSNRFDGSIPPQLSHLSSLQVLDLAHNNLSGKIPPSFGNFSSMAVVQNTSEPLYISLYYDEVLLYATSMDLSNNGLSGEIPGQLTKLVGLQFLDLSWNRLTGQIPRSIGDLRVLESLYLSHNQLSGKIPQGITTLTSLVHFNLSYNELSGKIPLGNNPVEILKDPSVYIGNPNLCGYPLPVPCHVNEASKSIAPPTLMLKTGKMSLA</sequence>
<evidence type="ECO:0000256" key="2">
    <source>
        <dbReference type="ARBA" id="ARBA00009592"/>
    </source>
</evidence>
<evidence type="ECO:0000256" key="8">
    <source>
        <dbReference type="ARBA" id="ARBA00022989"/>
    </source>
</evidence>
<dbReference type="Gene3D" id="3.80.10.10">
    <property type="entry name" value="Ribonuclease Inhibitor"/>
    <property type="match status" value="6"/>
</dbReference>
<dbReference type="Pfam" id="PF13855">
    <property type="entry name" value="LRR_8"/>
    <property type="match status" value="1"/>
</dbReference>
<name>A0AAV9A9V1_ACOGR</name>
<dbReference type="SMART" id="SM00365">
    <property type="entry name" value="LRR_SD22"/>
    <property type="match status" value="8"/>
</dbReference>
<dbReference type="EMBL" id="JAUJYN010000011">
    <property type="protein sequence ID" value="KAK1260970.1"/>
    <property type="molecule type" value="Genomic_DNA"/>
</dbReference>
<evidence type="ECO:0000256" key="12">
    <source>
        <dbReference type="SAM" id="SignalP"/>
    </source>
</evidence>
<dbReference type="PANTHER" id="PTHR48063">
    <property type="entry name" value="LRR RECEPTOR-LIKE KINASE"/>
    <property type="match status" value="1"/>
</dbReference>
<dbReference type="Pfam" id="PF00560">
    <property type="entry name" value="LRR_1"/>
    <property type="match status" value="8"/>
</dbReference>
<feature type="domain" description="Disease resistance R13L4/SHOC-2-like LRR" evidence="14">
    <location>
        <begin position="285"/>
        <end position="387"/>
    </location>
</feature>
<dbReference type="SMART" id="SM00369">
    <property type="entry name" value="LRR_TYP"/>
    <property type="match status" value="15"/>
</dbReference>
<keyword evidence="9" id="KW-0472">Membrane</keyword>
<dbReference type="FunFam" id="3.80.10.10:FF:001347">
    <property type="entry name" value="LRR receptor-like serine/threonine-protein kinase GSO2"/>
    <property type="match status" value="1"/>
</dbReference>
<evidence type="ECO:0000313" key="16">
    <source>
        <dbReference type="Proteomes" id="UP001179952"/>
    </source>
</evidence>
<evidence type="ECO:0000256" key="9">
    <source>
        <dbReference type="ARBA" id="ARBA00023136"/>
    </source>
</evidence>
<evidence type="ECO:0000256" key="6">
    <source>
        <dbReference type="ARBA" id="ARBA00022729"/>
    </source>
</evidence>
<dbReference type="InterPro" id="IPR032675">
    <property type="entry name" value="LRR_dom_sf"/>
</dbReference>
<keyword evidence="7" id="KW-0677">Repeat</keyword>
<reference evidence="15" key="2">
    <citation type="submission" date="2023-06" db="EMBL/GenBank/DDBJ databases">
        <authorList>
            <person name="Ma L."/>
            <person name="Liu K.-W."/>
            <person name="Li Z."/>
            <person name="Hsiao Y.-Y."/>
            <person name="Qi Y."/>
            <person name="Fu T."/>
            <person name="Tang G."/>
            <person name="Zhang D."/>
            <person name="Sun W.-H."/>
            <person name="Liu D.-K."/>
            <person name="Li Y."/>
            <person name="Chen G.-Z."/>
            <person name="Liu X.-D."/>
            <person name="Liao X.-Y."/>
            <person name="Jiang Y.-T."/>
            <person name="Yu X."/>
            <person name="Hao Y."/>
            <person name="Huang J."/>
            <person name="Zhao X.-W."/>
            <person name="Ke S."/>
            <person name="Chen Y.-Y."/>
            <person name="Wu W.-L."/>
            <person name="Hsu J.-L."/>
            <person name="Lin Y.-F."/>
            <person name="Huang M.-D."/>
            <person name="Li C.-Y."/>
            <person name="Huang L."/>
            <person name="Wang Z.-W."/>
            <person name="Zhao X."/>
            <person name="Zhong W.-Y."/>
            <person name="Peng D.-H."/>
            <person name="Ahmad S."/>
            <person name="Lan S."/>
            <person name="Zhang J.-S."/>
            <person name="Tsai W.-C."/>
            <person name="Van De Peer Y."/>
            <person name="Liu Z.-J."/>
        </authorList>
    </citation>
    <scope>NUCLEOTIDE SEQUENCE</scope>
    <source>
        <strain evidence="15">SCP</strain>
        <tissue evidence="15">Leaves</tissue>
    </source>
</reference>
<dbReference type="Pfam" id="PF08263">
    <property type="entry name" value="LRRNT_2"/>
    <property type="match status" value="1"/>
</dbReference>
<evidence type="ECO:0000256" key="11">
    <source>
        <dbReference type="ARBA" id="ARBA00023180"/>
    </source>
</evidence>
<dbReference type="PANTHER" id="PTHR48063:SF112">
    <property type="entry name" value="RECEPTOR LIKE PROTEIN 30-LIKE"/>
    <property type="match status" value="1"/>
</dbReference>
<organism evidence="15 16">
    <name type="scientific">Acorus gramineus</name>
    <name type="common">Dwarf sweet flag</name>
    <dbReference type="NCBI Taxonomy" id="55184"/>
    <lineage>
        <taxon>Eukaryota</taxon>
        <taxon>Viridiplantae</taxon>
        <taxon>Streptophyta</taxon>
        <taxon>Embryophyta</taxon>
        <taxon>Tracheophyta</taxon>
        <taxon>Spermatophyta</taxon>
        <taxon>Magnoliopsida</taxon>
        <taxon>Liliopsida</taxon>
        <taxon>Acoraceae</taxon>
        <taxon>Acorus</taxon>
    </lineage>
</organism>
<keyword evidence="16" id="KW-1185">Reference proteome</keyword>
<evidence type="ECO:0000256" key="7">
    <source>
        <dbReference type="ARBA" id="ARBA00022737"/>
    </source>
</evidence>
<keyword evidence="6 12" id="KW-0732">Signal</keyword>
<proteinExistence type="inferred from homology"/>
<dbReference type="InterPro" id="IPR055414">
    <property type="entry name" value="LRR_R13L4/SHOC2-like"/>
</dbReference>
<keyword evidence="3" id="KW-1003">Cell membrane</keyword>
<evidence type="ECO:0000313" key="15">
    <source>
        <dbReference type="EMBL" id="KAK1260970.1"/>
    </source>
</evidence>
<dbReference type="Pfam" id="PF12799">
    <property type="entry name" value="LRR_4"/>
    <property type="match status" value="1"/>
</dbReference>
<dbReference type="AlphaFoldDB" id="A0AAV9A9V1"/>
<protein>
    <recommendedName>
        <fullName evidence="17">Leucine-rich repeat-containing N-terminal plant-type domain-containing protein</fullName>
    </recommendedName>
</protein>
<evidence type="ECO:0000256" key="4">
    <source>
        <dbReference type="ARBA" id="ARBA00022614"/>
    </source>
</evidence>
<dbReference type="InterPro" id="IPR046956">
    <property type="entry name" value="RLP23-like"/>
</dbReference>
<evidence type="ECO:0008006" key="17">
    <source>
        <dbReference type="Google" id="ProtNLM"/>
    </source>
</evidence>
<keyword evidence="11" id="KW-0325">Glycoprotein</keyword>
<gene>
    <name evidence="15" type="ORF">QJS04_geneDACA001960</name>
</gene>
<reference evidence="15" key="1">
    <citation type="journal article" date="2023" name="Nat. Commun.">
        <title>Diploid and tetraploid genomes of Acorus and the evolution of monocots.</title>
        <authorList>
            <person name="Ma L."/>
            <person name="Liu K.W."/>
            <person name="Li Z."/>
            <person name="Hsiao Y.Y."/>
            <person name="Qi Y."/>
            <person name="Fu T."/>
            <person name="Tang G.D."/>
            <person name="Zhang D."/>
            <person name="Sun W.H."/>
            <person name="Liu D.K."/>
            <person name="Li Y."/>
            <person name="Chen G.Z."/>
            <person name="Liu X.D."/>
            <person name="Liao X.Y."/>
            <person name="Jiang Y.T."/>
            <person name="Yu X."/>
            <person name="Hao Y."/>
            <person name="Huang J."/>
            <person name="Zhao X.W."/>
            <person name="Ke S."/>
            <person name="Chen Y.Y."/>
            <person name="Wu W.L."/>
            <person name="Hsu J.L."/>
            <person name="Lin Y.F."/>
            <person name="Huang M.D."/>
            <person name="Li C.Y."/>
            <person name="Huang L."/>
            <person name="Wang Z.W."/>
            <person name="Zhao X."/>
            <person name="Zhong W.Y."/>
            <person name="Peng D.H."/>
            <person name="Ahmad S."/>
            <person name="Lan S."/>
            <person name="Zhang J.S."/>
            <person name="Tsai W.C."/>
            <person name="Van de Peer Y."/>
            <person name="Liu Z.J."/>
        </authorList>
    </citation>
    <scope>NUCLEOTIDE SEQUENCE</scope>
    <source>
        <strain evidence="15">SCP</strain>
    </source>
</reference>
<evidence type="ECO:0000256" key="1">
    <source>
        <dbReference type="ARBA" id="ARBA00004251"/>
    </source>
</evidence>
<dbReference type="InterPro" id="IPR025875">
    <property type="entry name" value="Leu-rich_rpt_4"/>
</dbReference>
<dbReference type="SUPFAM" id="SSF52058">
    <property type="entry name" value="L domain-like"/>
    <property type="match status" value="3"/>
</dbReference>
<dbReference type="Proteomes" id="UP001179952">
    <property type="component" value="Unassembled WGS sequence"/>
</dbReference>
<accession>A0AAV9A9V1</accession>
<dbReference type="GO" id="GO:0005886">
    <property type="term" value="C:plasma membrane"/>
    <property type="evidence" value="ECO:0007669"/>
    <property type="project" value="UniProtKB-SubCell"/>
</dbReference>
<comment type="similarity">
    <text evidence="2">Belongs to the RLP family.</text>
</comment>
<keyword evidence="8" id="KW-1133">Transmembrane helix</keyword>
<dbReference type="PROSITE" id="PS51450">
    <property type="entry name" value="LRR"/>
    <property type="match status" value="1"/>
</dbReference>
<dbReference type="InterPro" id="IPR003591">
    <property type="entry name" value="Leu-rich_rpt_typical-subtyp"/>
</dbReference>
<evidence type="ECO:0000256" key="3">
    <source>
        <dbReference type="ARBA" id="ARBA00022475"/>
    </source>
</evidence>
<dbReference type="InterPro" id="IPR001611">
    <property type="entry name" value="Leu-rich_rpt"/>
</dbReference>
<evidence type="ECO:0000259" key="14">
    <source>
        <dbReference type="Pfam" id="PF23598"/>
    </source>
</evidence>
<dbReference type="PRINTS" id="PR00019">
    <property type="entry name" value="LEURICHRPT"/>
</dbReference>
<comment type="subcellular location">
    <subcellularLocation>
        <location evidence="1">Cell membrane</location>
        <topology evidence="1">Single-pass type I membrane protein</topology>
    </subcellularLocation>
</comment>
<keyword evidence="5" id="KW-0812">Transmembrane</keyword>
<dbReference type="FunFam" id="3.80.10.10:FF:000095">
    <property type="entry name" value="LRR receptor-like serine/threonine-protein kinase GSO1"/>
    <property type="match status" value="2"/>
</dbReference>
<dbReference type="FunFam" id="3.80.10.10:FF:000111">
    <property type="entry name" value="LRR receptor-like serine/threonine-protein kinase ERECTA"/>
    <property type="match status" value="1"/>
</dbReference>
<evidence type="ECO:0000259" key="13">
    <source>
        <dbReference type="Pfam" id="PF08263"/>
    </source>
</evidence>
<keyword evidence="4" id="KW-0433">Leucine-rich repeat</keyword>
<feature type="chain" id="PRO_5043798892" description="Leucine-rich repeat-containing N-terminal plant-type domain-containing protein" evidence="12">
    <location>
        <begin position="31"/>
        <end position="978"/>
    </location>
</feature>
<comment type="caution">
    <text evidence="15">The sequence shown here is derived from an EMBL/GenBank/DDBJ whole genome shotgun (WGS) entry which is preliminary data.</text>
</comment>
<feature type="domain" description="Leucine-rich repeat-containing N-terminal plant-type" evidence="13">
    <location>
        <begin position="35"/>
        <end position="72"/>
    </location>
</feature>
<dbReference type="Pfam" id="PF23598">
    <property type="entry name" value="LRR_14"/>
    <property type="match status" value="1"/>
</dbReference>
<feature type="signal peptide" evidence="12">
    <location>
        <begin position="1"/>
        <end position="30"/>
    </location>
</feature>
<evidence type="ECO:0000256" key="5">
    <source>
        <dbReference type="ARBA" id="ARBA00022692"/>
    </source>
</evidence>
<dbReference type="InterPro" id="IPR013210">
    <property type="entry name" value="LRR_N_plant-typ"/>
</dbReference>
<keyword evidence="10" id="KW-0675">Receptor</keyword>